<sequence>WYIRSSVNRETESNNGGGCVTVPWAELPHSPKVSRASVGELDAGGERLPELPPGRHDVGDDDGAAVGGGDPEGERLAGKTRERLPVGAPVPGHGHPVRGAPLHPHRLHRPAAGDVADEHQHEVVGSGHREPHPSLLHARRPTQAQHTPPSES</sequence>
<dbReference type="Gramene" id="Zm00001eb004280_T001">
    <property type="protein sequence ID" value="Zm00001eb004280_P001"/>
    <property type="gene ID" value="Zm00001eb004280"/>
</dbReference>
<keyword evidence="3" id="KW-1185">Reference proteome</keyword>
<reference evidence="2" key="2">
    <citation type="submission" date="2019-07" db="EMBL/GenBank/DDBJ databases">
        <authorList>
            <person name="Seetharam A."/>
            <person name="Woodhouse M."/>
            <person name="Cannon E."/>
        </authorList>
    </citation>
    <scope>NUCLEOTIDE SEQUENCE [LARGE SCALE GENOMIC DNA]</scope>
    <source>
        <strain evidence="2">cv. B73</strain>
    </source>
</reference>
<feature type="compositionally biased region" description="Basic and acidic residues" evidence="1">
    <location>
        <begin position="72"/>
        <end position="84"/>
    </location>
</feature>
<accession>A0A804LDV6</accession>
<reference evidence="2" key="3">
    <citation type="submission" date="2021-05" db="UniProtKB">
        <authorList>
            <consortium name="EnsemblPlants"/>
        </authorList>
    </citation>
    <scope>IDENTIFICATION</scope>
    <source>
        <strain evidence="2">cv. B73</strain>
    </source>
</reference>
<name>A0A804LDV6_MAIZE</name>
<dbReference type="EnsemblPlants" id="Zm00001eb004280_T001">
    <property type="protein sequence ID" value="Zm00001eb004280_P001"/>
    <property type="gene ID" value="Zm00001eb004280"/>
</dbReference>
<feature type="compositionally biased region" description="Low complexity" evidence="1">
    <location>
        <begin position="85"/>
        <end position="101"/>
    </location>
</feature>
<feature type="compositionally biased region" description="Polar residues" evidence="1">
    <location>
        <begin position="142"/>
        <end position="152"/>
    </location>
</feature>
<feature type="compositionally biased region" description="Basic and acidic residues" evidence="1">
    <location>
        <begin position="116"/>
        <end position="132"/>
    </location>
</feature>
<organism evidence="2 3">
    <name type="scientific">Zea mays</name>
    <name type="common">Maize</name>
    <dbReference type="NCBI Taxonomy" id="4577"/>
    <lineage>
        <taxon>Eukaryota</taxon>
        <taxon>Viridiplantae</taxon>
        <taxon>Streptophyta</taxon>
        <taxon>Embryophyta</taxon>
        <taxon>Tracheophyta</taxon>
        <taxon>Spermatophyta</taxon>
        <taxon>Magnoliopsida</taxon>
        <taxon>Liliopsida</taxon>
        <taxon>Poales</taxon>
        <taxon>Poaceae</taxon>
        <taxon>PACMAD clade</taxon>
        <taxon>Panicoideae</taxon>
        <taxon>Andropogonodae</taxon>
        <taxon>Andropogoneae</taxon>
        <taxon>Tripsacinae</taxon>
        <taxon>Zea</taxon>
    </lineage>
</organism>
<feature type="region of interest" description="Disordered" evidence="1">
    <location>
        <begin position="1"/>
        <end position="152"/>
    </location>
</feature>
<proteinExistence type="predicted"/>
<evidence type="ECO:0000256" key="1">
    <source>
        <dbReference type="SAM" id="MobiDB-lite"/>
    </source>
</evidence>
<dbReference type="InParanoid" id="A0A804LDV6"/>
<dbReference type="Proteomes" id="UP000007305">
    <property type="component" value="Chromosome 1"/>
</dbReference>
<dbReference type="AlphaFoldDB" id="A0A804LDV6"/>
<feature type="compositionally biased region" description="Basic and acidic residues" evidence="1">
    <location>
        <begin position="44"/>
        <end position="58"/>
    </location>
</feature>
<protein>
    <submittedName>
        <fullName evidence="2">Uncharacterized protein</fullName>
    </submittedName>
</protein>
<reference evidence="3" key="1">
    <citation type="submission" date="2015-12" db="EMBL/GenBank/DDBJ databases">
        <title>Update maize B73 reference genome by single molecule sequencing technologies.</title>
        <authorList>
            <consortium name="Maize Genome Sequencing Project"/>
            <person name="Ware D."/>
        </authorList>
    </citation>
    <scope>NUCLEOTIDE SEQUENCE [LARGE SCALE GENOMIC DNA]</scope>
    <source>
        <strain evidence="3">cv. B73</strain>
    </source>
</reference>
<evidence type="ECO:0000313" key="3">
    <source>
        <dbReference type="Proteomes" id="UP000007305"/>
    </source>
</evidence>
<evidence type="ECO:0000313" key="2">
    <source>
        <dbReference type="EnsemblPlants" id="Zm00001eb004280_P001"/>
    </source>
</evidence>